<sequence>MRIEQFYPNCFSFAAEEAQVAMFLKQLGIKYSKLIKDEFVTLMDILRKSDMLKSSGSKHDKGN</sequence>
<organism evidence="1 2">
    <name type="scientific">Ruminococcus hominis</name>
    <dbReference type="NCBI Taxonomy" id="2763065"/>
    <lineage>
        <taxon>Bacteria</taxon>
        <taxon>Bacillati</taxon>
        <taxon>Bacillota</taxon>
        <taxon>Clostridia</taxon>
        <taxon>Eubacteriales</taxon>
        <taxon>Oscillospiraceae</taxon>
        <taxon>Ruminococcus</taxon>
    </lineage>
</organism>
<name>A0ABR7GBM9_9FIRM</name>
<dbReference type="Proteomes" id="UP000631576">
    <property type="component" value="Unassembled WGS sequence"/>
</dbReference>
<comment type="caution">
    <text evidence="1">The sequence shown here is derived from an EMBL/GenBank/DDBJ whole genome shotgun (WGS) entry which is preliminary data.</text>
</comment>
<reference evidence="1 2" key="1">
    <citation type="submission" date="2020-08" db="EMBL/GenBank/DDBJ databases">
        <title>Genome public.</title>
        <authorList>
            <person name="Liu C."/>
            <person name="Sun Q."/>
        </authorList>
    </citation>
    <scope>NUCLEOTIDE SEQUENCE [LARGE SCALE GENOMIC DNA]</scope>
    <source>
        <strain evidence="1 2">NSJ-13</strain>
    </source>
</reference>
<keyword evidence="2" id="KW-1185">Reference proteome</keyword>
<accession>A0ABR7GBM9</accession>
<protein>
    <submittedName>
        <fullName evidence="1">Uncharacterized protein</fullName>
    </submittedName>
</protein>
<gene>
    <name evidence="1" type="ORF">H8S40_15030</name>
</gene>
<proteinExistence type="predicted"/>
<dbReference type="EMBL" id="JACOPE010000001">
    <property type="protein sequence ID" value="MBC5684832.1"/>
    <property type="molecule type" value="Genomic_DNA"/>
</dbReference>
<evidence type="ECO:0000313" key="2">
    <source>
        <dbReference type="Proteomes" id="UP000631576"/>
    </source>
</evidence>
<dbReference type="RefSeq" id="WP_186865538.1">
    <property type="nucleotide sequence ID" value="NZ_JACOPE010000001.1"/>
</dbReference>
<evidence type="ECO:0000313" key="1">
    <source>
        <dbReference type="EMBL" id="MBC5684832.1"/>
    </source>
</evidence>